<keyword evidence="2" id="KW-1185">Reference proteome</keyword>
<name>A0AAV7ICN3_COTGL</name>
<comment type="caution">
    <text evidence="1">The sequence shown here is derived from an EMBL/GenBank/DDBJ whole genome shotgun (WGS) entry which is preliminary data.</text>
</comment>
<proteinExistence type="predicted"/>
<sequence length="103" mass="12060">MSDTPKLYAVVEFDEILDGKKVVELVPISWLTSDETLCFWPLKNLEYKLRELVEIQADPDDTWNTYPIEIITKEKDYDQGNRRLKKSFKKRNVDSSESESQAS</sequence>
<evidence type="ECO:0000313" key="1">
    <source>
        <dbReference type="EMBL" id="KAH0557744.1"/>
    </source>
</evidence>
<accession>A0AAV7ICN3</accession>
<protein>
    <submittedName>
        <fullName evidence="1">Uncharacterized protein</fullName>
    </submittedName>
</protein>
<evidence type="ECO:0000313" key="2">
    <source>
        <dbReference type="Proteomes" id="UP000826195"/>
    </source>
</evidence>
<dbReference type="Proteomes" id="UP000826195">
    <property type="component" value="Unassembled WGS sequence"/>
</dbReference>
<reference evidence="1 2" key="1">
    <citation type="journal article" date="2021" name="J. Hered.">
        <title>A chromosome-level genome assembly of the parasitoid wasp, Cotesia glomerata (Hymenoptera: Braconidae).</title>
        <authorList>
            <person name="Pinto B.J."/>
            <person name="Weis J.J."/>
            <person name="Gamble T."/>
            <person name="Ode P.J."/>
            <person name="Paul R."/>
            <person name="Zaspel J.M."/>
        </authorList>
    </citation>
    <scope>NUCLEOTIDE SEQUENCE [LARGE SCALE GENOMIC DNA]</scope>
    <source>
        <strain evidence="1">CgM1</strain>
    </source>
</reference>
<gene>
    <name evidence="1" type="ORF">KQX54_011152</name>
</gene>
<dbReference type="EMBL" id="JAHXZJ010000747">
    <property type="protein sequence ID" value="KAH0557744.1"/>
    <property type="molecule type" value="Genomic_DNA"/>
</dbReference>
<dbReference type="AlphaFoldDB" id="A0AAV7ICN3"/>
<organism evidence="1 2">
    <name type="scientific">Cotesia glomerata</name>
    <name type="common">Lepidopteran parasitic wasp</name>
    <name type="synonym">Apanteles glomeratus</name>
    <dbReference type="NCBI Taxonomy" id="32391"/>
    <lineage>
        <taxon>Eukaryota</taxon>
        <taxon>Metazoa</taxon>
        <taxon>Ecdysozoa</taxon>
        <taxon>Arthropoda</taxon>
        <taxon>Hexapoda</taxon>
        <taxon>Insecta</taxon>
        <taxon>Pterygota</taxon>
        <taxon>Neoptera</taxon>
        <taxon>Endopterygota</taxon>
        <taxon>Hymenoptera</taxon>
        <taxon>Apocrita</taxon>
        <taxon>Ichneumonoidea</taxon>
        <taxon>Braconidae</taxon>
        <taxon>Microgastrinae</taxon>
        <taxon>Cotesia</taxon>
    </lineage>
</organism>